<feature type="domain" description="Thoeris protein ThsB TIR-like" evidence="1">
    <location>
        <begin position="6"/>
        <end position="108"/>
    </location>
</feature>
<keyword evidence="3" id="KW-1185">Reference proteome</keyword>
<evidence type="ECO:0000313" key="3">
    <source>
        <dbReference type="Proteomes" id="UP000225972"/>
    </source>
</evidence>
<dbReference type="EMBL" id="FXXP01000002">
    <property type="protein sequence ID" value="SMX29502.1"/>
    <property type="molecule type" value="Genomic_DNA"/>
</dbReference>
<sequence length="139" mass="15933">MRYRIFISHAWAYRETYWSIRAMLDKATATYSDFDYVDYSIPDHNPILSTKGALLTGPRLLAKAIQTRIDQSSVVLVPARMFVNHSDWVLKEIDYAIAKRYRVIALRSRSTLRVPTGLIQRVGSSIDANYRSLYAAITS</sequence>
<proteinExistence type="predicted"/>
<dbReference type="AlphaFoldDB" id="A0A238JHS1"/>
<dbReference type="InterPro" id="IPR036490">
    <property type="entry name" value="ThsB_TIR-like_sf"/>
</dbReference>
<dbReference type="SUPFAM" id="SSF52206">
    <property type="entry name" value="Hypothetical protein MTH538"/>
    <property type="match status" value="1"/>
</dbReference>
<gene>
    <name evidence="2" type="ORF">TRP8649_03638</name>
</gene>
<accession>A0A238JHS1</accession>
<dbReference type="Proteomes" id="UP000225972">
    <property type="component" value="Unassembled WGS sequence"/>
</dbReference>
<name>A0A238JHS1_9RHOB</name>
<dbReference type="Pfam" id="PF08937">
    <property type="entry name" value="ThsB_TIR"/>
    <property type="match status" value="1"/>
</dbReference>
<reference evidence="3" key="1">
    <citation type="submission" date="2017-05" db="EMBL/GenBank/DDBJ databases">
        <authorList>
            <person name="Rodrigo-Torres L."/>
            <person name="Arahal R. D."/>
            <person name="Lucena T."/>
        </authorList>
    </citation>
    <scope>NUCLEOTIDE SEQUENCE [LARGE SCALE GENOMIC DNA]</scope>
    <source>
        <strain evidence="3">CECT 8649</strain>
    </source>
</reference>
<dbReference type="Gene3D" id="3.40.50.9200">
    <property type="entry name" value="Hypothetical protein MTH538"/>
    <property type="match status" value="1"/>
</dbReference>
<evidence type="ECO:0000313" key="2">
    <source>
        <dbReference type="EMBL" id="SMX29502.1"/>
    </source>
</evidence>
<evidence type="ECO:0000259" key="1">
    <source>
        <dbReference type="Pfam" id="PF08937"/>
    </source>
</evidence>
<dbReference type="RefSeq" id="WP_176556043.1">
    <property type="nucleotide sequence ID" value="NZ_FXXP01000002.1"/>
</dbReference>
<dbReference type="InterPro" id="IPR015032">
    <property type="entry name" value="ThsB__TIR-like_domain"/>
</dbReference>
<organism evidence="2 3">
    <name type="scientific">Pelagimonas phthalicica</name>
    <dbReference type="NCBI Taxonomy" id="1037362"/>
    <lineage>
        <taxon>Bacteria</taxon>
        <taxon>Pseudomonadati</taxon>
        <taxon>Pseudomonadota</taxon>
        <taxon>Alphaproteobacteria</taxon>
        <taxon>Rhodobacterales</taxon>
        <taxon>Roseobacteraceae</taxon>
        <taxon>Pelagimonas</taxon>
    </lineage>
</organism>
<protein>
    <recommendedName>
        <fullName evidence="1">Thoeris protein ThsB TIR-like domain-containing protein</fullName>
    </recommendedName>
</protein>